<keyword evidence="3" id="KW-1185">Reference proteome</keyword>
<proteinExistence type="predicted"/>
<protein>
    <submittedName>
        <fullName evidence="2">Uncharacterized protein</fullName>
    </submittedName>
</protein>
<reference evidence="2 3" key="1">
    <citation type="submission" date="2022-09" db="EMBL/GenBank/DDBJ databases">
        <authorList>
            <person name="Palmer J.M."/>
        </authorList>
    </citation>
    <scope>NUCLEOTIDE SEQUENCE [LARGE SCALE GENOMIC DNA]</scope>
    <source>
        <strain evidence="2 3">DSM 7382</strain>
    </source>
</reference>
<gene>
    <name evidence="2" type="ORF">QCA50_006441</name>
</gene>
<evidence type="ECO:0000313" key="3">
    <source>
        <dbReference type="Proteomes" id="UP001385951"/>
    </source>
</evidence>
<evidence type="ECO:0000256" key="1">
    <source>
        <dbReference type="SAM" id="MobiDB-lite"/>
    </source>
</evidence>
<comment type="caution">
    <text evidence="2">The sequence shown here is derived from an EMBL/GenBank/DDBJ whole genome shotgun (WGS) entry which is preliminary data.</text>
</comment>
<sequence>MAKNRSAKPRSRRRNKGGWNFDIYRHDRYGQLKTCLGNAVAYSYAENPHNLEHPWYAPWSHVCHSLVQDIPNAVIGPQFPICIPRAANLQKMDNPQTFTRSDSDSDSEGESSSSDTAAKLGSDDRVIDESSGDSCSVVGPPDSDSDNSDTESVSELSDNDMDEETESEVEDENEDNTDSWEELGNQDHNNSLIVDDDVPVNQDNAEPTASTRTTSSRKSKIRYPDSTIYLANGEFSSASNIPTFCGGIRIHSINIGAIFENKRGISRSELDPKKVGRVLVTAQRQVLQQAAHVFLNHDQTTVIGVAAVGPFWTYSILEPSHVAYMMKSLTGTANFLGRDPPPKWRKHVQLGSVESNRLFSGIHTKLKEMSREGCQNLGLTSI</sequence>
<feature type="region of interest" description="Disordered" evidence="1">
    <location>
        <begin position="95"/>
        <end position="219"/>
    </location>
</feature>
<evidence type="ECO:0000313" key="2">
    <source>
        <dbReference type="EMBL" id="KAK7689802.1"/>
    </source>
</evidence>
<dbReference type="EMBL" id="JASBNA010000007">
    <property type="protein sequence ID" value="KAK7689802.1"/>
    <property type="molecule type" value="Genomic_DNA"/>
</dbReference>
<organism evidence="2 3">
    <name type="scientific">Cerrena zonata</name>
    <dbReference type="NCBI Taxonomy" id="2478898"/>
    <lineage>
        <taxon>Eukaryota</taxon>
        <taxon>Fungi</taxon>
        <taxon>Dikarya</taxon>
        <taxon>Basidiomycota</taxon>
        <taxon>Agaricomycotina</taxon>
        <taxon>Agaricomycetes</taxon>
        <taxon>Polyporales</taxon>
        <taxon>Cerrenaceae</taxon>
        <taxon>Cerrena</taxon>
    </lineage>
</organism>
<accession>A0AAW0GIR6</accession>
<dbReference type="AlphaFoldDB" id="A0AAW0GIR6"/>
<name>A0AAW0GIR6_9APHY</name>
<feature type="compositionally biased region" description="Acidic residues" evidence="1">
    <location>
        <begin position="157"/>
        <end position="181"/>
    </location>
</feature>
<dbReference type="Proteomes" id="UP001385951">
    <property type="component" value="Unassembled WGS sequence"/>
</dbReference>